<dbReference type="Proteomes" id="UP000468717">
    <property type="component" value="Unassembled WGS sequence"/>
</dbReference>
<organism evidence="1 2">
    <name type="scientific">Janthinobacterium violaceinigrum</name>
    <dbReference type="NCBI Taxonomy" id="2654252"/>
    <lineage>
        <taxon>Bacteria</taxon>
        <taxon>Pseudomonadati</taxon>
        <taxon>Pseudomonadota</taxon>
        <taxon>Betaproteobacteria</taxon>
        <taxon>Burkholderiales</taxon>
        <taxon>Oxalobacteraceae</taxon>
        <taxon>Janthinobacterium</taxon>
    </lineage>
</organism>
<dbReference type="Pfam" id="PF05069">
    <property type="entry name" value="Phage_tail_S"/>
    <property type="match status" value="1"/>
</dbReference>
<dbReference type="InterPro" id="IPR006522">
    <property type="entry name" value="Phage_virion_morphogenesis"/>
</dbReference>
<evidence type="ECO:0000313" key="1">
    <source>
        <dbReference type="EMBL" id="KAB8063727.1"/>
    </source>
</evidence>
<name>A0A6I1I8I4_9BURK</name>
<comment type="caution">
    <text evidence="1">The sequence shown here is derived from an EMBL/GenBank/DDBJ whole genome shotgun (WGS) entry which is preliminary data.</text>
</comment>
<dbReference type="EMBL" id="WFLI01000019">
    <property type="protein sequence ID" value="KAB8063727.1"/>
    <property type="molecule type" value="Genomic_DNA"/>
</dbReference>
<dbReference type="AlphaFoldDB" id="A0A6I1I8I4"/>
<proteinExistence type="predicted"/>
<evidence type="ECO:0008006" key="3">
    <source>
        <dbReference type="Google" id="ProtNLM"/>
    </source>
</evidence>
<evidence type="ECO:0000313" key="2">
    <source>
        <dbReference type="Proteomes" id="UP000468717"/>
    </source>
</evidence>
<sequence>MACSEHDIVIEVDFNNLETVDISIKLDPSERAAVKAGAAPGHQALGRDTAYAGLGGRVLEAVRRRPPAGRMAHARGLAMSDDLHTLATWAGALVAKRRPAQRRAINHKVAIDLRSASRRSKGGWDGLPGVQAAQGIQGQEWADQAAESGDVRQYAHRKHLEVKTTGDQIEVGFFGWVARVARVHQFGQRDRVTQKGPTHKYLEQPLLGLNDQDRTLVLESLLHHIRPG</sequence>
<protein>
    <recommendedName>
        <fullName evidence="3">Phage virion morphogenesis protein</fullName>
    </recommendedName>
</protein>
<keyword evidence="2" id="KW-1185">Reference proteome</keyword>
<reference evidence="1 2" key="1">
    <citation type="submission" date="2019-10" db="EMBL/GenBank/DDBJ databases">
        <title>Three novel species isolated from a subtropical stream in China.</title>
        <authorList>
            <person name="Lu H."/>
        </authorList>
    </citation>
    <scope>NUCLEOTIDE SEQUENCE [LARGE SCALE GENOMIC DNA]</scope>
    <source>
        <strain evidence="1 2">FT13W</strain>
    </source>
</reference>
<gene>
    <name evidence="1" type="ORF">GCN75_16900</name>
</gene>
<accession>A0A6I1I8I4</accession>